<dbReference type="InterPro" id="IPR000894">
    <property type="entry name" value="RuBisCO_ssu_dom"/>
</dbReference>
<proteinExistence type="inferred from homology"/>
<comment type="subunit">
    <text evidence="4">Heterohexadecamer of 8 large and 8 small subunits.</text>
</comment>
<reference evidence="6 7" key="2">
    <citation type="submission" date="2018-03" db="EMBL/GenBank/DDBJ databases">
        <authorList>
            <person name="Keele B.F."/>
        </authorList>
    </citation>
    <scope>NUCLEOTIDE SEQUENCE [LARGE SCALE GENOMIC DNA]</scope>
    <source>
        <strain evidence="6 7">CCALA 016</strain>
    </source>
</reference>
<protein>
    <recommendedName>
        <fullName evidence="4">Ribulose bisphosphate carboxylase small subunit</fullName>
        <shortName evidence="4">RuBisCO small subunit</shortName>
    </recommendedName>
</protein>
<keyword evidence="4" id="KW-1283">Bacterial microcompartment</keyword>
<dbReference type="InterPro" id="IPR024681">
    <property type="entry name" value="RuBisCO_ssu"/>
</dbReference>
<keyword evidence="4" id="KW-0601">Photorespiration</keyword>
<evidence type="ECO:0000256" key="2">
    <source>
        <dbReference type="ARBA" id="ARBA00023300"/>
    </source>
</evidence>
<evidence type="ECO:0000313" key="6">
    <source>
        <dbReference type="EMBL" id="PSF38033.1"/>
    </source>
</evidence>
<organism evidence="6 7">
    <name type="scientific">Aphanothece hegewaldii CCALA 016</name>
    <dbReference type="NCBI Taxonomy" id="2107694"/>
    <lineage>
        <taxon>Bacteria</taxon>
        <taxon>Bacillati</taxon>
        <taxon>Cyanobacteriota</taxon>
        <taxon>Cyanophyceae</taxon>
        <taxon>Oscillatoriophycideae</taxon>
        <taxon>Chroococcales</taxon>
        <taxon>Aphanothecaceae</taxon>
        <taxon>Aphanothece</taxon>
    </lineage>
</organism>
<evidence type="ECO:0000313" key="7">
    <source>
        <dbReference type="Proteomes" id="UP000239001"/>
    </source>
</evidence>
<dbReference type="Proteomes" id="UP000239001">
    <property type="component" value="Unassembled WGS sequence"/>
</dbReference>
<dbReference type="PANTHER" id="PTHR31262">
    <property type="entry name" value="RIBULOSE BISPHOSPHATE CARBOXYLASE SMALL CHAIN 1, CHLOROPLASTIC"/>
    <property type="match status" value="1"/>
</dbReference>
<comment type="subcellular location">
    <subcellularLocation>
        <location evidence="3">Bacterial microcompartment</location>
    </subcellularLocation>
    <subcellularLocation>
        <location evidence="4">Carboxysome</location>
    </subcellularLocation>
</comment>
<evidence type="ECO:0000259" key="5">
    <source>
        <dbReference type="SMART" id="SM00961"/>
    </source>
</evidence>
<comment type="similarity">
    <text evidence="4">Belongs to the RuBisCO small chain family.</text>
</comment>
<sequence length="113" mass="13438">MKTLSKEKRYETLSYLPPLTDQQIAKQIQYMLEQGYIPAVEFEKDPQPSDHHWTLWKLPLFRANSPQEVLNEVRECRNEYGDSYIRVIGFDNIKQCQTMSFIVHKPNANNSRY</sequence>
<dbReference type="SMART" id="SM00961">
    <property type="entry name" value="RuBisCO_small"/>
    <property type="match status" value="1"/>
</dbReference>
<dbReference type="GO" id="GO:0019253">
    <property type="term" value="P:reductive pentose-phosphate cycle"/>
    <property type="evidence" value="ECO:0007669"/>
    <property type="project" value="UniProtKB-UniRule"/>
</dbReference>
<comment type="caution">
    <text evidence="6">The sequence shown here is derived from an EMBL/GenBank/DDBJ whole genome shotgun (WGS) entry which is preliminary data.</text>
</comment>
<reference evidence="6 7" key="1">
    <citation type="submission" date="2018-03" db="EMBL/GenBank/DDBJ databases">
        <title>The ancient ancestry and fast evolution of plastids.</title>
        <authorList>
            <person name="Moore K.R."/>
            <person name="Magnabosco C."/>
            <person name="Momper L."/>
            <person name="Gold D.A."/>
            <person name="Bosak T."/>
            <person name="Fournier G.P."/>
        </authorList>
    </citation>
    <scope>NUCLEOTIDE SEQUENCE [LARGE SCALE GENOMIC DNA]</scope>
    <source>
        <strain evidence="6 7">CCALA 016</strain>
    </source>
</reference>
<dbReference type="AlphaFoldDB" id="A0A2T1M034"/>
<dbReference type="PRINTS" id="PR00152">
    <property type="entry name" value="RUBISCOSMALL"/>
</dbReference>
<dbReference type="GO" id="GO:0016984">
    <property type="term" value="F:ribulose-bisphosphate carboxylase activity"/>
    <property type="evidence" value="ECO:0007669"/>
    <property type="project" value="UniProtKB-UniRule"/>
</dbReference>
<dbReference type="OrthoDB" id="9788955at2"/>
<dbReference type="InterPro" id="IPR036385">
    <property type="entry name" value="RuBisCO_ssu_sf"/>
</dbReference>
<dbReference type="HAMAP" id="MF_00859">
    <property type="entry name" value="RuBisCO_S_bact"/>
    <property type="match status" value="1"/>
</dbReference>
<keyword evidence="2 4" id="KW-0120">Carbon dioxide fixation</keyword>
<comment type="miscellaneous">
    <text evidence="4">The basic functional RuBisCO is composed of a large chain homodimer in a 'head-to-tail' conformation. In form I RuBisCO this homodimer is arranged in a barrel-like tetramer with the small subunits forming a tetrameric 'cap' on each end of the 'barrel'.</text>
</comment>
<dbReference type="GO" id="GO:0009853">
    <property type="term" value="P:photorespiration"/>
    <property type="evidence" value="ECO:0007669"/>
    <property type="project" value="UniProtKB-KW"/>
</dbReference>
<evidence type="ECO:0000256" key="4">
    <source>
        <dbReference type="HAMAP-Rule" id="MF_00859"/>
    </source>
</evidence>
<comment type="function">
    <text evidence="4">RuBisCO catalyzes two reactions: the carboxylation of D-ribulose 1,5-bisphosphate, the primary event in carbon dioxide fixation, as well as the oxidative fragmentation of the pentose substrate in the photorespiration process. Both reactions occur simultaneously and in competition at the same active site. Although the small subunit is not catalytic it is essential for maximal activity.</text>
</comment>
<dbReference type="Pfam" id="PF00101">
    <property type="entry name" value="RuBisCO_small"/>
    <property type="match status" value="1"/>
</dbReference>
<keyword evidence="4" id="KW-0602">Photosynthesis</keyword>
<evidence type="ECO:0000256" key="3">
    <source>
        <dbReference type="ARBA" id="ARBA00024322"/>
    </source>
</evidence>
<dbReference type="EMBL" id="PXOH01000005">
    <property type="protein sequence ID" value="PSF38033.1"/>
    <property type="molecule type" value="Genomic_DNA"/>
</dbReference>
<accession>A0A2T1M034</accession>
<dbReference type="RefSeq" id="WP_106456000.1">
    <property type="nucleotide sequence ID" value="NZ_PXOH01000005.1"/>
</dbReference>
<dbReference type="SUPFAM" id="SSF55239">
    <property type="entry name" value="RuBisCO, small subunit"/>
    <property type="match status" value="1"/>
</dbReference>
<evidence type="ECO:0000256" key="1">
    <source>
        <dbReference type="ARBA" id="ARBA00022567"/>
    </source>
</evidence>
<dbReference type="CDD" id="cd03527">
    <property type="entry name" value="RuBisCO_small"/>
    <property type="match status" value="1"/>
</dbReference>
<feature type="domain" description="Ribulose bisphosphate carboxylase small subunit" evidence="5">
    <location>
        <begin position="9"/>
        <end position="106"/>
    </location>
</feature>
<dbReference type="Gene3D" id="3.30.190.10">
    <property type="entry name" value="Ribulose bisphosphate carboxylase, small subunit"/>
    <property type="match status" value="1"/>
</dbReference>
<dbReference type="GO" id="GO:0031470">
    <property type="term" value="C:carboxysome"/>
    <property type="evidence" value="ECO:0007669"/>
    <property type="project" value="UniProtKB-SubCell"/>
</dbReference>
<keyword evidence="7" id="KW-1185">Reference proteome</keyword>
<keyword evidence="4" id="KW-1282">Carboxysome</keyword>
<keyword evidence="1 4" id="KW-0113">Calvin cycle</keyword>
<name>A0A2T1M034_9CHRO</name>
<gene>
    <name evidence="4" type="primary">cbbS</name>
    <name evidence="4" type="synonym">rbcS</name>
    <name evidence="6" type="ORF">C7H19_06045</name>
</gene>